<evidence type="ECO:0000313" key="2">
    <source>
        <dbReference type="EMBL" id="GCF08899.1"/>
    </source>
</evidence>
<dbReference type="RefSeq" id="WP_149401868.1">
    <property type="nucleotide sequence ID" value="NZ_BIXY01000032.1"/>
</dbReference>
<gene>
    <name evidence="2" type="ORF">KDI_24630</name>
</gene>
<feature type="transmembrane region" description="Helical" evidence="1">
    <location>
        <begin position="213"/>
        <end position="231"/>
    </location>
</feature>
<evidence type="ECO:0000313" key="3">
    <source>
        <dbReference type="Proteomes" id="UP000322530"/>
    </source>
</evidence>
<keyword evidence="1" id="KW-0812">Transmembrane</keyword>
<keyword evidence="3" id="KW-1185">Reference proteome</keyword>
<dbReference type="EMBL" id="BIXY01000032">
    <property type="protein sequence ID" value="GCF08899.1"/>
    <property type="molecule type" value="Genomic_DNA"/>
</dbReference>
<organism evidence="2 3">
    <name type="scientific">Dictyobacter arantiisoli</name>
    <dbReference type="NCBI Taxonomy" id="2014874"/>
    <lineage>
        <taxon>Bacteria</taxon>
        <taxon>Bacillati</taxon>
        <taxon>Chloroflexota</taxon>
        <taxon>Ktedonobacteria</taxon>
        <taxon>Ktedonobacterales</taxon>
        <taxon>Dictyobacteraceae</taxon>
        <taxon>Dictyobacter</taxon>
    </lineage>
</organism>
<accession>A0A5A5TD04</accession>
<keyword evidence="1" id="KW-0472">Membrane</keyword>
<dbReference type="OrthoDB" id="153754at2"/>
<dbReference type="Proteomes" id="UP000322530">
    <property type="component" value="Unassembled WGS sequence"/>
</dbReference>
<feature type="transmembrane region" description="Helical" evidence="1">
    <location>
        <begin position="187"/>
        <end position="207"/>
    </location>
</feature>
<reference evidence="2 3" key="1">
    <citation type="submission" date="2019-01" db="EMBL/GenBank/DDBJ databases">
        <title>Draft genome sequence of Dictyobacter sp. Uno17.</title>
        <authorList>
            <person name="Wang C.M."/>
            <person name="Zheng Y."/>
            <person name="Sakai Y."/>
            <person name="Abe K."/>
            <person name="Yokota A."/>
            <person name="Yabe S."/>
        </authorList>
    </citation>
    <scope>NUCLEOTIDE SEQUENCE [LARGE SCALE GENOMIC DNA]</scope>
    <source>
        <strain evidence="2 3">Uno17</strain>
    </source>
</reference>
<protein>
    <submittedName>
        <fullName evidence="2">Uncharacterized protein</fullName>
    </submittedName>
</protein>
<proteinExistence type="predicted"/>
<dbReference type="AlphaFoldDB" id="A0A5A5TD04"/>
<evidence type="ECO:0000256" key="1">
    <source>
        <dbReference type="SAM" id="Phobius"/>
    </source>
</evidence>
<keyword evidence="1" id="KW-1133">Transmembrane helix</keyword>
<comment type="caution">
    <text evidence="2">The sequence shown here is derived from an EMBL/GenBank/DDBJ whole genome shotgun (WGS) entry which is preliminary data.</text>
</comment>
<sequence length="236" mass="26947">MPNTESTKSTADKILTRFKGLRAQMQTDEEPILALPAIWDSGSSQHSTACDVIVTNQRVIGYYYRGFPRERIFVESIDLNTLRTVTWRDKNYEPVFREIMISDGVRKIYIRTQRQKSQQLYDTIQILTEHNELQEAPEIATASNPDVDTTNPLETQTQKQGQMMQHQAPVYGREEVRRSFESSSLGMMLLIVGGILLEFLAIILLFTTHNASISLPLFIAGLIAILANYFTRRMAK</sequence>
<name>A0A5A5TD04_9CHLR</name>